<keyword evidence="1" id="KW-1133">Transmembrane helix</keyword>
<feature type="transmembrane region" description="Helical" evidence="1">
    <location>
        <begin position="21"/>
        <end position="40"/>
    </location>
</feature>
<keyword evidence="1" id="KW-0472">Membrane</keyword>
<feature type="transmembrane region" description="Helical" evidence="1">
    <location>
        <begin position="196"/>
        <end position="213"/>
    </location>
</feature>
<dbReference type="RefSeq" id="WP_129351689.1">
    <property type="nucleotide sequence ID" value="NZ_CP012670.1"/>
</dbReference>
<name>A0A4P2Q7N5_SORCE</name>
<gene>
    <name evidence="2" type="ORF">SOCEGT47_055750</name>
</gene>
<dbReference type="EMBL" id="CP012670">
    <property type="protein sequence ID" value="AUX25033.1"/>
    <property type="molecule type" value="Genomic_DNA"/>
</dbReference>
<feature type="transmembrane region" description="Helical" evidence="1">
    <location>
        <begin position="46"/>
        <end position="71"/>
    </location>
</feature>
<dbReference type="OrthoDB" id="5500427at2"/>
<keyword evidence="1" id="KW-0812">Transmembrane</keyword>
<evidence type="ECO:0000256" key="1">
    <source>
        <dbReference type="SAM" id="Phobius"/>
    </source>
</evidence>
<dbReference type="Proteomes" id="UP000295781">
    <property type="component" value="Chromosome"/>
</dbReference>
<feature type="transmembrane region" description="Helical" evidence="1">
    <location>
        <begin position="170"/>
        <end position="190"/>
    </location>
</feature>
<protein>
    <submittedName>
        <fullName evidence="2">Uncharacterized protein</fullName>
    </submittedName>
</protein>
<sequence>MFKRCGVVVQPYASVRALGRFLTATLTWLLILFSAARLIVPLAEPLAFGLVMLFATLGAVLGLLGLACLIYTPFAWLRAVVGSSGAAVVRVGGALSIEHSGDRSSFPLASLTSARLSSSGGEVALRTDDGDIIRVRLDEPGDAERLLGAIATGRARGTWSARLYDAPLPLGRRLFVGVAALVTLVCWAVIDLDVAISLGVVTGVAAWALAALLREGSGRRVLVVGHDGVSIRSDGGERFISFRSIERVDETCLGVELVLRGGEEVALTIVPPQLLRDPTETGLSMVLAEWRREHLLGLLRKRIGRDDPEAGGAGALLERRGRPAPAWRAALRCLMAEAGADYRTAKLTREQALAVLEDGGAPAELRIGAALALSSARDRATAERLRIAAEGCASCDVRIALEQAADGEVDEGTLDRALSGGGAAQTVLRSTAPAA</sequence>
<reference evidence="2 3" key="1">
    <citation type="submission" date="2015-09" db="EMBL/GenBank/DDBJ databases">
        <title>Sorangium comparison.</title>
        <authorList>
            <person name="Zaburannyi N."/>
            <person name="Bunk B."/>
            <person name="Overmann J."/>
            <person name="Mueller R."/>
        </authorList>
    </citation>
    <scope>NUCLEOTIDE SEQUENCE [LARGE SCALE GENOMIC DNA]</scope>
    <source>
        <strain evidence="2 3">So ceGT47</strain>
    </source>
</reference>
<evidence type="ECO:0000313" key="3">
    <source>
        <dbReference type="Proteomes" id="UP000295781"/>
    </source>
</evidence>
<evidence type="ECO:0000313" key="2">
    <source>
        <dbReference type="EMBL" id="AUX25033.1"/>
    </source>
</evidence>
<accession>A0A4P2Q7N5</accession>
<dbReference type="AlphaFoldDB" id="A0A4P2Q7N5"/>
<organism evidence="2 3">
    <name type="scientific">Sorangium cellulosum</name>
    <name type="common">Polyangium cellulosum</name>
    <dbReference type="NCBI Taxonomy" id="56"/>
    <lineage>
        <taxon>Bacteria</taxon>
        <taxon>Pseudomonadati</taxon>
        <taxon>Myxococcota</taxon>
        <taxon>Polyangia</taxon>
        <taxon>Polyangiales</taxon>
        <taxon>Polyangiaceae</taxon>
        <taxon>Sorangium</taxon>
    </lineage>
</organism>
<proteinExistence type="predicted"/>